<feature type="domain" description="Reverse transcriptase" evidence="2">
    <location>
        <begin position="482"/>
        <end position="622"/>
    </location>
</feature>
<dbReference type="InterPro" id="IPR000477">
    <property type="entry name" value="RT_dom"/>
</dbReference>
<dbReference type="Gramene" id="GBG90989">
    <property type="protein sequence ID" value="GBG90989"/>
    <property type="gene ID" value="CBR_g51647"/>
</dbReference>
<evidence type="ECO:0000256" key="1">
    <source>
        <dbReference type="SAM" id="MobiDB-lite"/>
    </source>
</evidence>
<comment type="caution">
    <text evidence="3">The sequence shown here is derived from an EMBL/GenBank/DDBJ whole genome shotgun (WGS) entry which is preliminary data.</text>
</comment>
<evidence type="ECO:0000313" key="4">
    <source>
        <dbReference type="Proteomes" id="UP000265515"/>
    </source>
</evidence>
<dbReference type="Gene3D" id="3.30.70.270">
    <property type="match status" value="1"/>
</dbReference>
<dbReference type="InterPro" id="IPR043502">
    <property type="entry name" value="DNA/RNA_pol_sf"/>
</dbReference>
<dbReference type="PANTHER" id="PTHR24559:SF444">
    <property type="entry name" value="REVERSE TRANSCRIPTASE DOMAIN-CONTAINING PROTEIN"/>
    <property type="match status" value="1"/>
</dbReference>
<dbReference type="EMBL" id="BFEA01000860">
    <property type="protein sequence ID" value="GBG90989.1"/>
    <property type="molecule type" value="Genomic_DNA"/>
</dbReference>
<feature type="region of interest" description="Disordered" evidence="1">
    <location>
        <begin position="97"/>
        <end position="138"/>
    </location>
</feature>
<dbReference type="Gene3D" id="2.40.70.10">
    <property type="entry name" value="Acid Proteases"/>
    <property type="match status" value="1"/>
</dbReference>
<proteinExistence type="predicted"/>
<name>A0A388M958_CHABU</name>
<protein>
    <recommendedName>
        <fullName evidence="2">Reverse transcriptase domain-containing protein</fullName>
    </recommendedName>
</protein>
<dbReference type="InterPro" id="IPR021109">
    <property type="entry name" value="Peptidase_aspartic_dom_sf"/>
</dbReference>
<gene>
    <name evidence="3" type="ORF">CBR_g51647</name>
</gene>
<evidence type="ECO:0000259" key="2">
    <source>
        <dbReference type="Pfam" id="PF00078"/>
    </source>
</evidence>
<sequence length="623" mass="69315">MPHQLVLMSTEQDTGALPRRSARLAVRSRSVVPPGFKYQQQRLSRRTTSAASSTATAVPVTTGAFPACPVQGASEPLSVYLQRLQAFTDAVATTKAHQEAAEAERQRLANEAAAQTQRTAEADAAARDRRNAASTESLIQSENQWTTLLQGMFFVPTDAQADPTPSEAERSNLANLMLSVMRAVMWNNKLLQAHLLTERQHRQKQQQDTVALTVVVRTAATQQQQQHQLLNSALVRINSIEAKASAAPGCTTDTAKQLNERIDHVVGVIGELGDFTSPATISSTVAAIKTDITKLQSQPAAAAKPVSFDILDTKFDMILGMFWLRSADHPVNFHDRTVHIRDRNGVLVLCTVATPHTSIACHVVSVARIRDAIARNDVEEMDVVFLHALPSPDGPAASPPDPRIFHLLDEYRDVFEAPTGTVPDRPIRHRITLEAGAVPPHGWLYRMSEEELEVLRAQLNDLLDKGWIRPSCSPYGALVLFVRKKNKNLRLCIDYRRLNAQTVKNVGPLPRIDDLLERIGGATYFSKLDLKSGYHQIEIQPQDRCKTAWVVMPFGLTNYPATFQAAMTTEFRDLLDRSVLIYIDDILVYSRTLDEHIVHLRAVLDRLRLAKYKVNLDKCEFAK</sequence>
<dbReference type="InterPro" id="IPR043128">
    <property type="entry name" value="Rev_trsase/Diguanyl_cyclase"/>
</dbReference>
<reference evidence="3 4" key="1">
    <citation type="journal article" date="2018" name="Cell">
        <title>The Chara Genome: Secondary Complexity and Implications for Plant Terrestrialization.</title>
        <authorList>
            <person name="Nishiyama T."/>
            <person name="Sakayama H."/>
            <person name="Vries J.D."/>
            <person name="Buschmann H."/>
            <person name="Saint-Marcoux D."/>
            <person name="Ullrich K.K."/>
            <person name="Haas F.B."/>
            <person name="Vanderstraeten L."/>
            <person name="Becker D."/>
            <person name="Lang D."/>
            <person name="Vosolsobe S."/>
            <person name="Rombauts S."/>
            <person name="Wilhelmsson P.K.I."/>
            <person name="Janitza P."/>
            <person name="Kern R."/>
            <person name="Heyl A."/>
            <person name="Rumpler F."/>
            <person name="Villalobos L.I.A.C."/>
            <person name="Clay J.M."/>
            <person name="Skokan R."/>
            <person name="Toyoda A."/>
            <person name="Suzuki Y."/>
            <person name="Kagoshima H."/>
            <person name="Schijlen E."/>
            <person name="Tajeshwar N."/>
            <person name="Catarino B."/>
            <person name="Hetherington A.J."/>
            <person name="Saltykova A."/>
            <person name="Bonnot C."/>
            <person name="Breuninger H."/>
            <person name="Symeonidi A."/>
            <person name="Radhakrishnan G.V."/>
            <person name="Van Nieuwerburgh F."/>
            <person name="Deforce D."/>
            <person name="Chang C."/>
            <person name="Karol K.G."/>
            <person name="Hedrich R."/>
            <person name="Ulvskov P."/>
            <person name="Glockner G."/>
            <person name="Delwiche C.F."/>
            <person name="Petrasek J."/>
            <person name="Van de Peer Y."/>
            <person name="Friml J."/>
            <person name="Beilby M."/>
            <person name="Dolan L."/>
            <person name="Kohara Y."/>
            <person name="Sugano S."/>
            <person name="Fujiyama A."/>
            <person name="Delaux P.-M."/>
            <person name="Quint M."/>
            <person name="TheiBen G."/>
            <person name="Hagemann M."/>
            <person name="Harholt J."/>
            <person name="Dunand C."/>
            <person name="Zachgo S."/>
            <person name="Langdale J."/>
            <person name="Maumus F."/>
            <person name="Straeten D.V.D."/>
            <person name="Gould S.B."/>
            <person name="Rensing S.A."/>
        </authorList>
    </citation>
    <scope>NUCLEOTIDE SEQUENCE [LARGE SCALE GENOMIC DNA]</scope>
    <source>
        <strain evidence="3 4">S276</strain>
    </source>
</reference>
<accession>A0A388M958</accession>
<evidence type="ECO:0000313" key="3">
    <source>
        <dbReference type="EMBL" id="GBG90989.1"/>
    </source>
</evidence>
<dbReference type="Pfam" id="PF00078">
    <property type="entry name" value="RVT_1"/>
    <property type="match status" value="1"/>
</dbReference>
<dbReference type="FunFam" id="3.30.70.270:FF:000003">
    <property type="entry name" value="Transposon Ty3-G Gag-Pol polyprotein"/>
    <property type="match status" value="1"/>
</dbReference>
<feature type="compositionally biased region" description="Basic and acidic residues" evidence="1">
    <location>
        <begin position="120"/>
        <end position="131"/>
    </location>
</feature>
<dbReference type="SUPFAM" id="SSF56672">
    <property type="entry name" value="DNA/RNA polymerases"/>
    <property type="match status" value="1"/>
</dbReference>
<dbReference type="Gene3D" id="3.10.10.10">
    <property type="entry name" value="HIV Type 1 Reverse Transcriptase, subunit A, domain 1"/>
    <property type="match status" value="1"/>
</dbReference>
<feature type="compositionally biased region" description="Basic and acidic residues" evidence="1">
    <location>
        <begin position="97"/>
        <end position="108"/>
    </location>
</feature>
<keyword evidence="4" id="KW-1185">Reference proteome</keyword>
<dbReference type="AlphaFoldDB" id="A0A388M958"/>
<dbReference type="PANTHER" id="PTHR24559">
    <property type="entry name" value="TRANSPOSON TY3-I GAG-POL POLYPROTEIN"/>
    <property type="match status" value="1"/>
</dbReference>
<dbReference type="OrthoDB" id="1883418at2759"/>
<feature type="compositionally biased region" description="Low complexity" evidence="1">
    <location>
        <begin position="109"/>
        <end position="119"/>
    </location>
</feature>
<dbReference type="Proteomes" id="UP000265515">
    <property type="component" value="Unassembled WGS sequence"/>
</dbReference>
<dbReference type="InterPro" id="IPR053134">
    <property type="entry name" value="RNA-dir_DNA_polymerase"/>
</dbReference>
<dbReference type="CDD" id="cd01647">
    <property type="entry name" value="RT_LTR"/>
    <property type="match status" value="1"/>
</dbReference>
<organism evidence="3 4">
    <name type="scientific">Chara braunii</name>
    <name type="common">Braun's stonewort</name>
    <dbReference type="NCBI Taxonomy" id="69332"/>
    <lineage>
        <taxon>Eukaryota</taxon>
        <taxon>Viridiplantae</taxon>
        <taxon>Streptophyta</taxon>
        <taxon>Charophyceae</taxon>
        <taxon>Charales</taxon>
        <taxon>Characeae</taxon>
        <taxon>Chara</taxon>
    </lineage>
</organism>